<dbReference type="RefSeq" id="XP_461345.2">
    <property type="nucleotide sequence ID" value="XM_461345.1"/>
</dbReference>
<keyword evidence="3" id="KW-1185">Reference proteome</keyword>
<dbReference type="Pfam" id="PF00621">
    <property type="entry name" value="RhoGEF"/>
    <property type="match status" value="1"/>
</dbReference>
<dbReference type="eggNOG" id="ENOG502S5Z0">
    <property type="taxonomic scope" value="Eukaryota"/>
</dbReference>
<dbReference type="InterPro" id="IPR035899">
    <property type="entry name" value="DBL_dom_sf"/>
</dbReference>
<dbReference type="HOGENOM" id="CLU_349843_0_0_1"/>
<name>Q6BKC6_DEBHA</name>
<dbReference type="OMA" id="MYNTISH"/>
<feature type="domain" description="DH" evidence="1">
    <location>
        <begin position="217"/>
        <end position="419"/>
    </location>
</feature>
<dbReference type="VEuPathDB" id="FungiDB:DEHA2F23100g"/>
<dbReference type="GO" id="GO:0005737">
    <property type="term" value="C:cytoplasm"/>
    <property type="evidence" value="ECO:0007669"/>
    <property type="project" value="TreeGrafter"/>
</dbReference>
<reference evidence="2 3" key="1">
    <citation type="journal article" date="2004" name="Nature">
        <title>Genome evolution in yeasts.</title>
        <authorList>
            <consortium name="Genolevures"/>
            <person name="Dujon B."/>
            <person name="Sherman D."/>
            <person name="Fischer G."/>
            <person name="Durrens P."/>
            <person name="Casaregola S."/>
            <person name="Lafontaine I."/>
            <person name="de Montigny J."/>
            <person name="Marck C."/>
            <person name="Neuveglise C."/>
            <person name="Talla E."/>
            <person name="Goffard N."/>
            <person name="Frangeul L."/>
            <person name="Aigle M."/>
            <person name="Anthouard V."/>
            <person name="Babour A."/>
            <person name="Barbe V."/>
            <person name="Barnay S."/>
            <person name="Blanchin S."/>
            <person name="Beckerich J.M."/>
            <person name="Beyne E."/>
            <person name="Bleykasten C."/>
            <person name="Boisrame A."/>
            <person name="Boyer J."/>
            <person name="Cattolico L."/>
            <person name="Confanioleri F."/>
            <person name="de Daruvar A."/>
            <person name="Despons L."/>
            <person name="Fabre E."/>
            <person name="Fairhead C."/>
            <person name="Ferry-Dumazet H."/>
            <person name="Groppi A."/>
            <person name="Hantraye F."/>
            <person name="Hennequin C."/>
            <person name="Jauniaux N."/>
            <person name="Joyet P."/>
            <person name="Kachouri R."/>
            <person name="Kerrest A."/>
            <person name="Koszul R."/>
            <person name="Lemaire M."/>
            <person name="Lesur I."/>
            <person name="Ma L."/>
            <person name="Muller H."/>
            <person name="Nicaud J.M."/>
            <person name="Nikolski M."/>
            <person name="Oztas S."/>
            <person name="Ozier-Kalogeropoulos O."/>
            <person name="Pellenz S."/>
            <person name="Potier S."/>
            <person name="Richard G.F."/>
            <person name="Straub M.L."/>
            <person name="Suleau A."/>
            <person name="Swennene D."/>
            <person name="Tekaia F."/>
            <person name="Wesolowski-Louvel M."/>
            <person name="Westhof E."/>
            <person name="Wirth B."/>
            <person name="Zeniou-Meyer M."/>
            <person name="Zivanovic I."/>
            <person name="Bolotin-Fukuhara M."/>
            <person name="Thierry A."/>
            <person name="Bouchier C."/>
            <person name="Caudron B."/>
            <person name="Scarpelli C."/>
            <person name="Gaillardin C."/>
            <person name="Weissenbach J."/>
            <person name="Wincker P."/>
            <person name="Souciet J.L."/>
        </authorList>
    </citation>
    <scope>NUCLEOTIDE SEQUENCE [LARGE SCALE GENOMIC DNA]</scope>
    <source>
        <strain evidence="3">ATCC 36239 / CBS 767 / BCRC 21394 / JCM 1990 / NBRC 0083 / IGC 2968</strain>
    </source>
</reference>
<dbReference type="AlphaFoldDB" id="Q6BKC6"/>
<dbReference type="KEGG" id="dha:DEHA2F23100g"/>
<dbReference type="Gene3D" id="1.20.900.10">
    <property type="entry name" value="Dbl homology (DH) domain"/>
    <property type="match status" value="1"/>
</dbReference>
<dbReference type="PANTHER" id="PTHR45818">
    <property type="entry name" value="PROTEIN VAV"/>
    <property type="match status" value="1"/>
</dbReference>
<dbReference type="PANTHER" id="PTHR45818:SF3">
    <property type="entry name" value="PROTEIN VAV"/>
    <property type="match status" value="1"/>
</dbReference>
<dbReference type="STRING" id="284592.Q6BKC6"/>
<accession>Q6BKC6</accession>
<dbReference type="GO" id="GO:0005085">
    <property type="term" value="F:guanyl-nucleotide exchange factor activity"/>
    <property type="evidence" value="ECO:0007669"/>
    <property type="project" value="InterPro"/>
</dbReference>
<sequence length="805" mass="92744">MYGTHSSRSSSSVEILNPLVEAPAKFNIIPNSSHPHLPRTRSEPVSNMEKLATPESVKDFKAEQLGLSNISKISSEGDCNFSQHSEFYGKSTINIVNDQFTKETKNEALNLRNNTTIPSSKWSFTYPKDVFWIIEENDQIFEMNGVNGNRAATDEISHKDERNSVTRYVKDFDYIKDEQVLSPQESTYALTTSDYISPIPALTFSPQDKSITTQKYKLQKVLEELLDSEENYVVSLTLLLNYYLEPLVSNNIYRCGLPLITIKNLLSILIESHTNMLQQLRSLYHHPRNQDCERSIIYIATEVAKNIFDIGINVPIYEEYCNVYESVLKIIKDSDHINSKYKKDSNQAWVKGWKNYLEATQPISKRMDLSFLSLVQKPISRVAKYRLIIESLLKYSGTNSSIYTYCNLVKSKLNELNDNSREFIMNDNSSKINNFLNFDGTSFGIDLSSEFFGKCLMIGSLSVVWVENDNEKSSTMGVFLYKSHLIMSDISIRRNSKNEINFIIPLSICNLFSDPRECDGGLYSKYPHTMKVLFEYQYCQYEILIISINKTEQDVWYNYLDTLINHVNGPFKLGYTSSDSSKLIILYPENIIPYDVSLLKVSSYRKFKDYCYFKNPISLNIMIEFPIYQETMQNRYVLIEEGNQPMIYPQAYSHTILIVITKMERASAEMNLASMWSKELPLIFPNMQENKNKPTIKKSSSWSSLKIGMGSFRGLRTSHSFSEGINSLRLHTQHNVEQDHEEFSKFVHDPKKLKDTETIDADKIITSDVTDSEIRRINSKSYKFRNAVLGLFQISRSSSIKLTTD</sequence>
<dbReference type="PROSITE" id="PS50010">
    <property type="entry name" value="DH_2"/>
    <property type="match status" value="1"/>
</dbReference>
<dbReference type="Proteomes" id="UP000000599">
    <property type="component" value="Chromosome F"/>
</dbReference>
<protein>
    <submittedName>
        <fullName evidence="2">DEHA2F23100p</fullName>
    </submittedName>
</protein>
<evidence type="ECO:0000313" key="3">
    <source>
        <dbReference type="Proteomes" id="UP000000599"/>
    </source>
</evidence>
<dbReference type="InterPro" id="IPR000219">
    <property type="entry name" value="DH_dom"/>
</dbReference>
<dbReference type="EMBL" id="CR382138">
    <property type="protein sequence ID" value="CAG89751.2"/>
    <property type="molecule type" value="Genomic_DNA"/>
</dbReference>
<proteinExistence type="predicted"/>
<evidence type="ECO:0000259" key="1">
    <source>
        <dbReference type="PROSITE" id="PS50010"/>
    </source>
</evidence>
<dbReference type="InParanoid" id="Q6BKC6"/>
<dbReference type="SMART" id="SM00325">
    <property type="entry name" value="RhoGEF"/>
    <property type="match status" value="1"/>
</dbReference>
<dbReference type="GeneID" id="2904259"/>
<organism evidence="2 3">
    <name type="scientific">Debaryomyces hansenii (strain ATCC 36239 / CBS 767 / BCRC 21394 / JCM 1990 / NBRC 0083 / IGC 2968)</name>
    <name type="common">Yeast</name>
    <name type="synonym">Torulaspora hansenii</name>
    <dbReference type="NCBI Taxonomy" id="284592"/>
    <lineage>
        <taxon>Eukaryota</taxon>
        <taxon>Fungi</taxon>
        <taxon>Dikarya</taxon>
        <taxon>Ascomycota</taxon>
        <taxon>Saccharomycotina</taxon>
        <taxon>Pichiomycetes</taxon>
        <taxon>Debaryomycetaceae</taxon>
        <taxon>Debaryomyces</taxon>
    </lineage>
</organism>
<dbReference type="SUPFAM" id="SSF48065">
    <property type="entry name" value="DBL homology domain (DH-domain)"/>
    <property type="match status" value="1"/>
</dbReference>
<gene>
    <name evidence="2" type="ordered locus">DEHA2F23100g</name>
</gene>
<evidence type="ECO:0000313" key="2">
    <source>
        <dbReference type="EMBL" id="CAG89751.2"/>
    </source>
</evidence>
<dbReference type="OrthoDB" id="8059989at2759"/>